<feature type="transmembrane region" description="Helical" evidence="5">
    <location>
        <begin position="334"/>
        <end position="353"/>
    </location>
</feature>
<keyword evidence="3" id="KW-0862">Zinc</keyword>
<evidence type="ECO:0000256" key="3">
    <source>
        <dbReference type="ARBA" id="ARBA00022833"/>
    </source>
</evidence>
<dbReference type="GO" id="GO:0008270">
    <property type="term" value="F:zinc ion binding"/>
    <property type="evidence" value="ECO:0007669"/>
    <property type="project" value="UniProtKB-KW"/>
</dbReference>
<feature type="transmembrane region" description="Helical" evidence="5">
    <location>
        <begin position="310"/>
        <end position="328"/>
    </location>
</feature>
<dbReference type="HOGENOM" id="CLU_045297_1_0_1"/>
<dbReference type="CDD" id="cd16495">
    <property type="entry name" value="RING_CH-C4HC3_MARCH"/>
    <property type="match status" value="1"/>
</dbReference>
<dbReference type="GeneID" id="63685355"/>
<evidence type="ECO:0000259" key="6">
    <source>
        <dbReference type="PROSITE" id="PS51292"/>
    </source>
</evidence>
<dbReference type="PANTHER" id="PTHR46347:SF1">
    <property type="entry name" value="RING_FYVE_PHD ZINC FINGER SUPERFAMILY PROTEIN"/>
    <property type="match status" value="1"/>
</dbReference>
<dbReference type="OMA" id="YVHATCL"/>
<feature type="region of interest" description="Disordered" evidence="4">
    <location>
        <begin position="1"/>
        <end position="50"/>
    </location>
</feature>
<organism evidence="7 8">
    <name type="scientific">Dacryopinax primogenitus (strain DJM 731)</name>
    <name type="common">Brown rot fungus</name>
    <dbReference type="NCBI Taxonomy" id="1858805"/>
    <lineage>
        <taxon>Eukaryota</taxon>
        <taxon>Fungi</taxon>
        <taxon>Dikarya</taxon>
        <taxon>Basidiomycota</taxon>
        <taxon>Agaricomycotina</taxon>
        <taxon>Dacrymycetes</taxon>
        <taxon>Dacrymycetales</taxon>
        <taxon>Dacrymycetaceae</taxon>
        <taxon>Dacryopinax</taxon>
    </lineage>
</organism>
<keyword evidence="5" id="KW-0472">Membrane</keyword>
<keyword evidence="2" id="KW-0863">Zinc-finger</keyword>
<dbReference type="STRING" id="1858805.M5FZA4"/>
<dbReference type="InterPro" id="IPR011016">
    <property type="entry name" value="Znf_RING-CH"/>
</dbReference>
<reference evidence="7 8" key="1">
    <citation type="journal article" date="2012" name="Science">
        <title>The Paleozoic origin of enzymatic lignin decomposition reconstructed from 31 fungal genomes.</title>
        <authorList>
            <person name="Floudas D."/>
            <person name="Binder M."/>
            <person name="Riley R."/>
            <person name="Barry K."/>
            <person name="Blanchette R.A."/>
            <person name="Henrissat B."/>
            <person name="Martinez A.T."/>
            <person name="Otillar R."/>
            <person name="Spatafora J.W."/>
            <person name="Yadav J.S."/>
            <person name="Aerts A."/>
            <person name="Benoit I."/>
            <person name="Boyd A."/>
            <person name="Carlson A."/>
            <person name="Copeland A."/>
            <person name="Coutinho P.M."/>
            <person name="de Vries R.P."/>
            <person name="Ferreira P."/>
            <person name="Findley K."/>
            <person name="Foster B."/>
            <person name="Gaskell J."/>
            <person name="Glotzer D."/>
            <person name="Gorecki P."/>
            <person name="Heitman J."/>
            <person name="Hesse C."/>
            <person name="Hori C."/>
            <person name="Igarashi K."/>
            <person name="Jurgens J.A."/>
            <person name="Kallen N."/>
            <person name="Kersten P."/>
            <person name="Kohler A."/>
            <person name="Kuees U."/>
            <person name="Kumar T.K.A."/>
            <person name="Kuo A."/>
            <person name="LaButti K."/>
            <person name="Larrondo L.F."/>
            <person name="Lindquist E."/>
            <person name="Ling A."/>
            <person name="Lombard V."/>
            <person name="Lucas S."/>
            <person name="Lundell T."/>
            <person name="Martin R."/>
            <person name="McLaughlin D.J."/>
            <person name="Morgenstern I."/>
            <person name="Morin E."/>
            <person name="Murat C."/>
            <person name="Nagy L.G."/>
            <person name="Nolan M."/>
            <person name="Ohm R.A."/>
            <person name="Patyshakuliyeva A."/>
            <person name="Rokas A."/>
            <person name="Ruiz-Duenas F.J."/>
            <person name="Sabat G."/>
            <person name="Salamov A."/>
            <person name="Samejima M."/>
            <person name="Schmutz J."/>
            <person name="Slot J.C."/>
            <person name="St John F."/>
            <person name="Stenlid J."/>
            <person name="Sun H."/>
            <person name="Sun S."/>
            <person name="Syed K."/>
            <person name="Tsang A."/>
            <person name="Wiebenga A."/>
            <person name="Young D."/>
            <person name="Pisabarro A."/>
            <person name="Eastwood D.C."/>
            <person name="Martin F."/>
            <person name="Cullen D."/>
            <person name="Grigoriev I.V."/>
            <person name="Hibbett D.S."/>
        </authorList>
    </citation>
    <scope>NUCLEOTIDE SEQUENCE [LARGE SCALE GENOMIC DNA]</scope>
    <source>
        <strain evidence="7 8">DJM-731 SS1</strain>
    </source>
</reference>
<keyword evidence="1" id="KW-0479">Metal-binding</keyword>
<dbReference type="SMART" id="SM00744">
    <property type="entry name" value="RINGv"/>
    <property type="match status" value="1"/>
</dbReference>
<name>M5FZA4_DACPD</name>
<proteinExistence type="predicted"/>
<keyword evidence="5" id="KW-0812">Transmembrane</keyword>
<feature type="domain" description="RING-CH-type" evidence="6">
    <location>
        <begin position="46"/>
        <end position="114"/>
    </location>
</feature>
<feature type="compositionally biased region" description="Pro residues" evidence="4">
    <location>
        <begin position="10"/>
        <end position="20"/>
    </location>
</feature>
<dbReference type="Gene3D" id="3.30.40.10">
    <property type="entry name" value="Zinc/RING finger domain, C3HC4 (zinc finger)"/>
    <property type="match status" value="1"/>
</dbReference>
<evidence type="ECO:0000256" key="1">
    <source>
        <dbReference type="ARBA" id="ARBA00022723"/>
    </source>
</evidence>
<evidence type="ECO:0000256" key="4">
    <source>
        <dbReference type="SAM" id="MobiDB-lite"/>
    </source>
</evidence>
<dbReference type="SUPFAM" id="SSF57850">
    <property type="entry name" value="RING/U-box"/>
    <property type="match status" value="1"/>
</dbReference>
<dbReference type="PANTHER" id="PTHR46347">
    <property type="entry name" value="RING/FYVE/PHD ZINC FINGER SUPERFAMILY PROTEIN"/>
    <property type="match status" value="1"/>
</dbReference>
<feature type="transmembrane region" description="Helical" evidence="5">
    <location>
        <begin position="126"/>
        <end position="151"/>
    </location>
</feature>
<protein>
    <recommendedName>
        <fullName evidence="6">RING-CH-type domain-containing protein</fullName>
    </recommendedName>
</protein>
<sequence length="414" mass="46403">MEFDDHEFHVPPPPRRPPSPTTSDRDDENAVENSVLLRRSHSPPPASPEDDRMCRICFGGVDDEPEMGRLIRPCLCKGSVSFVHVKCLNDWRRASRNRTSYLACAQCGYKYHFARTRVAGLATNPFILFLATLILFCIITLAAGSVMSYFLPPYLLSSTTDPQSTTKSPLLVKALLEEDDEDEDDFTTQLFFYTPAGAIQDVLESALRAFLSGDALRLMASFLGFSSNSKQIPIDNPVTGFKQTVRIGTETPLPIHVPPFLAGILQRLAIGTATIGILSFVNLLLSFSLLLPIQMGLRNVFRRGPRDSSATSTALIILFIIIGLGRAIHKVYKVTRILAGFILLMAETAILDVTQEDMERERKSIRACFQQVHLKFLVRRSWFYRLLKFEPAAWSDVRRAIRRGYEGFVEPQAG</sequence>
<dbReference type="OrthoDB" id="264354at2759"/>
<keyword evidence="5" id="KW-1133">Transmembrane helix</keyword>
<dbReference type="EMBL" id="JH795865">
    <property type="protein sequence ID" value="EJU01185.1"/>
    <property type="molecule type" value="Genomic_DNA"/>
</dbReference>
<dbReference type="RefSeq" id="XP_040628082.1">
    <property type="nucleotide sequence ID" value="XM_040770293.1"/>
</dbReference>
<evidence type="ECO:0000313" key="8">
    <source>
        <dbReference type="Proteomes" id="UP000030653"/>
    </source>
</evidence>
<gene>
    <name evidence="7" type="ORF">DACRYDRAFT_116975</name>
</gene>
<accession>M5FZA4</accession>
<dbReference type="PROSITE" id="PS51292">
    <property type="entry name" value="ZF_RING_CH"/>
    <property type="match status" value="1"/>
</dbReference>
<dbReference type="Pfam" id="PF12906">
    <property type="entry name" value="RINGv"/>
    <property type="match status" value="1"/>
</dbReference>
<evidence type="ECO:0000256" key="5">
    <source>
        <dbReference type="SAM" id="Phobius"/>
    </source>
</evidence>
<dbReference type="InterPro" id="IPR013083">
    <property type="entry name" value="Znf_RING/FYVE/PHD"/>
</dbReference>
<evidence type="ECO:0000256" key="2">
    <source>
        <dbReference type="ARBA" id="ARBA00022771"/>
    </source>
</evidence>
<feature type="transmembrane region" description="Helical" evidence="5">
    <location>
        <begin position="268"/>
        <end position="290"/>
    </location>
</feature>
<keyword evidence="8" id="KW-1185">Reference proteome</keyword>
<dbReference type="Proteomes" id="UP000030653">
    <property type="component" value="Unassembled WGS sequence"/>
</dbReference>
<evidence type="ECO:0000313" key="7">
    <source>
        <dbReference type="EMBL" id="EJU01185.1"/>
    </source>
</evidence>
<dbReference type="AlphaFoldDB" id="M5FZA4"/>